<dbReference type="Proteomes" id="UP001501676">
    <property type="component" value="Unassembled WGS sequence"/>
</dbReference>
<evidence type="ECO:0000256" key="1">
    <source>
        <dbReference type="SAM" id="SignalP"/>
    </source>
</evidence>
<gene>
    <name evidence="2" type="ORF">GCM10020369_15160</name>
</gene>
<keyword evidence="3" id="KW-1185">Reference proteome</keyword>
<accession>A0ABP6SSS1</accession>
<protein>
    <submittedName>
        <fullName evidence="2">Uncharacterized protein</fullName>
    </submittedName>
</protein>
<name>A0ABP6SSS1_9ACTN</name>
<evidence type="ECO:0000313" key="3">
    <source>
        <dbReference type="Proteomes" id="UP001501676"/>
    </source>
</evidence>
<comment type="caution">
    <text evidence="2">The sequence shown here is derived from an EMBL/GenBank/DDBJ whole genome shotgun (WGS) entry which is preliminary data.</text>
</comment>
<organism evidence="2 3">
    <name type="scientific">Cryptosporangium minutisporangium</name>
    <dbReference type="NCBI Taxonomy" id="113569"/>
    <lineage>
        <taxon>Bacteria</taxon>
        <taxon>Bacillati</taxon>
        <taxon>Actinomycetota</taxon>
        <taxon>Actinomycetes</taxon>
        <taxon>Cryptosporangiales</taxon>
        <taxon>Cryptosporangiaceae</taxon>
        <taxon>Cryptosporangium</taxon>
    </lineage>
</organism>
<dbReference type="PROSITE" id="PS51257">
    <property type="entry name" value="PROKAR_LIPOPROTEIN"/>
    <property type="match status" value="1"/>
</dbReference>
<feature type="signal peptide" evidence="1">
    <location>
        <begin position="1"/>
        <end position="20"/>
    </location>
</feature>
<evidence type="ECO:0000313" key="2">
    <source>
        <dbReference type="EMBL" id="GAA3384645.1"/>
    </source>
</evidence>
<dbReference type="EMBL" id="BAAAYN010000008">
    <property type="protein sequence ID" value="GAA3384645.1"/>
    <property type="molecule type" value="Genomic_DNA"/>
</dbReference>
<dbReference type="RefSeq" id="WP_345727271.1">
    <property type="nucleotide sequence ID" value="NZ_BAAAYN010000008.1"/>
</dbReference>
<sequence length="348" mass="36181">MARRWSAIVIGLVLAVAACGSDPEPTPSESSPNAVPTASAAAADYADRSIPDAFLPRFDGINKFGESAFLQGAGWRTELSWSVAVREIKAHDADVFQAFQSARLKYGSYGYAPDMDLLAAPGHEFIVTYLPETDGVKTAPGKPKPGPYQVVVAGKARPLNLDPSESDVLVVVSVPVGADATLRHTHQGRVAEISLRTGKPTGPAAGACGAKTGEDSASFGTRHGDEYVTASFDVAVALTSHLEGRGWAKGGRCWMTVALSASYWTPDMGPQSSSSPPDGFTGMEPSIVSVTVDGRRYPAGSKAFDVAASAKTVRVAVKPRGPRKGGAPLPWGNLSGATAPTEVTITLG</sequence>
<keyword evidence="1" id="KW-0732">Signal</keyword>
<proteinExistence type="predicted"/>
<feature type="chain" id="PRO_5046928421" evidence="1">
    <location>
        <begin position="21"/>
        <end position="348"/>
    </location>
</feature>
<reference evidence="3" key="1">
    <citation type="journal article" date="2019" name="Int. J. Syst. Evol. Microbiol.">
        <title>The Global Catalogue of Microorganisms (GCM) 10K type strain sequencing project: providing services to taxonomists for standard genome sequencing and annotation.</title>
        <authorList>
            <consortium name="The Broad Institute Genomics Platform"/>
            <consortium name="The Broad Institute Genome Sequencing Center for Infectious Disease"/>
            <person name="Wu L."/>
            <person name="Ma J."/>
        </authorList>
    </citation>
    <scope>NUCLEOTIDE SEQUENCE [LARGE SCALE GENOMIC DNA]</scope>
    <source>
        <strain evidence="3">JCM 9458</strain>
    </source>
</reference>